<dbReference type="PANTHER" id="PTHR21666">
    <property type="entry name" value="PEPTIDASE-RELATED"/>
    <property type="match status" value="1"/>
</dbReference>
<evidence type="ECO:0000313" key="4">
    <source>
        <dbReference type="Proteomes" id="UP001500928"/>
    </source>
</evidence>
<dbReference type="Gene3D" id="2.70.70.10">
    <property type="entry name" value="Glucose Permease (Domain IIA)"/>
    <property type="match status" value="1"/>
</dbReference>
<dbReference type="EMBL" id="BAABHO010000040">
    <property type="protein sequence ID" value="GAA4801477.1"/>
    <property type="molecule type" value="Genomic_DNA"/>
</dbReference>
<proteinExistence type="predicted"/>
<dbReference type="InterPro" id="IPR016047">
    <property type="entry name" value="M23ase_b-sheet_dom"/>
</dbReference>
<feature type="region of interest" description="Disordered" evidence="1">
    <location>
        <begin position="182"/>
        <end position="202"/>
    </location>
</feature>
<dbReference type="SUPFAM" id="SSF51261">
    <property type="entry name" value="Duplicated hybrid motif"/>
    <property type="match status" value="1"/>
</dbReference>
<feature type="region of interest" description="Disordered" evidence="1">
    <location>
        <begin position="1"/>
        <end position="140"/>
    </location>
</feature>
<feature type="compositionally biased region" description="Basic and acidic residues" evidence="1">
    <location>
        <begin position="90"/>
        <end position="116"/>
    </location>
</feature>
<sequence>MAHSSPRPPSAPLFAPLGLTPAFAGGPSGPRFPDLSGLAEGLPGLGARGGRRGGDAAGLVTGPDRTPGPLPARPGAPLGVRPAPAPAPPREYRPAGGTHHETLREFPRELPREPRRAPQRRGPGPDRRPAPPAERGPSPLRGRLAVAAVAAGALATAGQSLAGLDALGDAPSTAELALAADRGTDTGSGGTSSTSGGSAGSLGSTGLDAATANVLPVIAGTATGSSETSSDSAADSTDGGAGQVSSLTKASDRAAAAARAAAEAARPDFVRPAEGRFTSGFGARWGSSHRGVDIAGPIGTPIVSVGDGEVIEAGPASGFGQWVRVRLDDGTINVYGHVNRFYVSEGQRVRAGEEIAEIGNRGQSTGPHLHFEVWTDGGQKINPLPWLASRGISLGSPRD</sequence>
<accession>A0ABP9BWF5</accession>
<dbReference type="Proteomes" id="UP001500928">
    <property type="component" value="Unassembled WGS sequence"/>
</dbReference>
<dbReference type="PANTHER" id="PTHR21666:SF270">
    <property type="entry name" value="MUREIN HYDROLASE ACTIVATOR ENVC"/>
    <property type="match status" value="1"/>
</dbReference>
<dbReference type="Pfam" id="PF01551">
    <property type="entry name" value="Peptidase_M23"/>
    <property type="match status" value="1"/>
</dbReference>
<name>A0ABP9BWF5_9PSEU</name>
<feature type="compositionally biased region" description="Low complexity" evidence="1">
    <location>
        <begin position="222"/>
        <end position="238"/>
    </location>
</feature>
<gene>
    <name evidence="3" type="ORF">GCM10023200_42930</name>
</gene>
<dbReference type="CDD" id="cd12797">
    <property type="entry name" value="M23_peptidase"/>
    <property type="match status" value="1"/>
</dbReference>
<evidence type="ECO:0000256" key="1">
    <source>
        <dbReference type="SAM" id="MobiDB-lite"/>
    </source>
</evidence>
<evidence type="ECO:0000259" key="2">
    <source>
        <dbReference type="Pfam" id="PF01551"/>
    </source>
</evidence>
<reference evidence="4" key="1">
    <citation type="journal article" date="2019" name="Int. J. Syst. Evol. Microbiol.">
        <title>The Global Catalogue of Microorganisms (GCM) 10K type strain sequencing project: providing services to taxonomists for standard genome sequencing and annotation.</title>
        <authorList>
            <consortium name="The Broad Institute Genomics Platform"/>
            <consortium name="The Broad Institute Genome Sequencing Center for Infectious Disease"/>
            <person name="Wu L."/>
            <person name="Ma J."/>
        </authorList>
    </citation>
    <scope>NUCLEOTIDE SEQUENCE [LARGE SCALE GENOMIC DNA]</scope>
    <source>
        <strain evidence="4">JCM 17979</strain>
    </source>
</reference>
<feature type="compositionally biased region" description="Low complexity" evidence="1">
    <location>
        <begin position="191"/>
        <end position="202"/>
    </location>
</feature>
<organism evidence="3 4">
    <name type="scientific">Actinomycetospora chlora</name>
    <dbReference type="NCBI Taxonomy" id="663608"/>
    <lineage>
        <taxon>Bacteria</taxon>
        <taxon>Bacillati</taxon>
        <taxon>Actinomycetota</taxon>
        <taxon>Actinomycetes</taxon>
        <taxon>Pseudonocardiales</taxon>
        <taxon>Pseudonocardiaceae</taxon>
        <taxon>Actinomycetospora</taxon>
    </lineage>
</organism>
<dbReference type="InterPro" id="IPR011055">
    <property type="entry name" value="Dup_hybrid_motif"/>
</dbReference>
<feature type="region of interest" description="Disordered" evidence="1">
    <location>
        <begin position="222"/>
        <end position="247"/>
    </location>
</feature>
<dbReference type="InterPro" id="IPR050570">
    <property type="entry name" value="Cell_wall_metabolism_enzyme"/>
</dbReference>
<evidence type="ECO:0000313" key="3">
    <source>
        <dbReference type="EMBL" id="GAA4801477.1"/>
    </source>
</evidence>
<feature type="domain" description="M23ase beta-sheet core" evidence="2">
    <location>
        <begin position="288"/>
        <end position="383"/>
    </location>
</feature>
<feature type="compositionally biased region" description="Pro residues" evidence="1">
    <location>
        <begin position="1"/>
        <end position="11"/>
    </location>
</feature>
<dbReference type="RefSeq" id="WP_345420041.1">
    <property type="nucleotide sequence ID" value="NZ_BAABHO010000040.1"/>
</dbReference>
<comment type="caution">
    <text evidence="3">The sequence shown here is derived from an EMBL/GenBank/DDBJ whole genome shotgun (WGS) entry which is preliminary data.</text>
</comment>
<protein>
    <recommendedName>
        <fullName evidence="2">M23ase beta-sheet core domain-containing protein</fullName>
    </recommendedName>
</protein>
<keyword evidence="4" id="KW-1185">Reference proteome</keyword>